<feature type="binding site" evidence="5">
    <location>
        <begin position="106"/>
        <end position="107"/>
    </location>
    <ligand>
        <name>pyridoxal 5'-phosphate</name>
        <dbReference type="ChEBI" id="CHEBI:597326"/>
    </ligand>
</feature>
<name>A0A5C6WUP7_9DELT</name>
<feature type="binding site" evidence="5">
    <location>
        <position position="283"/>
    </location>
    <ligand>
        <name>pyridoxal 5'-phosphate</name>
        <dbReference type="ChEBI" id="CHEBI:597326"/>
    </ligand>
</feature>
<comment type="subcellular location">
    <subcellularLocation>
        <location evidence="5">Cytoplasm</location>
    </subcellularLocation>
</comment>
<dbReference type="InterPro" id="IPR015422">
    <property type="entry name" value="PyrdxlP-dep_Trfase_small"/>
</dbReference>
<reference evidence="6 7" key="1">
    <citation type="submission" date="2019-08" db="EMBL/GenBank/DDBJ databases">
        <title>Bradymonadales sp. TMQ2.</title>
        <authorList>
            <person name="Liang Q."/>
        </authorList>
    </citation>
    <scope>NUCLEOTIDE SEQUENCE [LARGE SCALE GENOMIC DNA]</scope>
    <source>
        <strain evidence="6 7">TMQ2</strain>
    </source>
</reference>
<dbReference type="GO" id="GO:0042802">
    <property type="term" value="F:identical protein binding"/>
    <property type="evidence" value="ECO:0007669"/>
    <property type="project" value="TreeGrafter"/>
</dbReference>
<dbReference type="InterPro" id="IPR049704">
    <property type="entry name" value="Aminotrans_3_PPA_site"/>
</dbReference>
<dbReference type="InterPro" id="IPR004636">
    <property type="entry name" value="AcOrn/SuccOrn_fam"/>
</dbReference>
<dbReference type="AlphaFoldDB" id="A0A5C6WUP7"/>
<dbReference type="PIRSF" id="PIRSF000521">
    <property type="entry name" value="Transaminase_4ab_Lys_Orn"/>
    <property type="match status" value="1"/>
</dbReference>
<evidence type="ECO:0000256" key="3">
    <source>
        <dbReference type="ARBA" id="ARBA00022679"/>
    </source>
</evidence>
<dbReference type="PANTHER" id="PTHR11986:SF79">
    <property type="entry name" value="ACETYLORNITHINE AMINOTRANSFERASE, MITOCHONDRIAL"/>
    <property type="match status" value="1"/>
</dbReference>
<dbReference type="SUPFAM" id="SSF53383">
    <property type="entry name" value="PLP-dependent transferases"/>
    <property type="match status" value="1"/>
</dbReference>
<evidence type="ECO:0000313" key="6">
    <source>
        <dbReference type="EMBL" id="TXD32167.1"/>
    </source>
</evidence>
<keyword evidence="5" id="KW-0055">Arginine biosynthesis</keyword>
<feature type="binding site" evidence="5">
    <location>
        <begin position="225"/>
        <end position="228"/>
    </location>
    <ligand>
        <name>pyridoxal 5'-phosphate</name>
        <dbReference type="ChEBI" id="CHEBI:597326"/>
    </ligand>
</feature>
<dbReference type="Pfam" id="PF00202">
    <property type="entry name" value="Aminotran_3"/>
    <property type="match status" value="1"/>
</dbReference>
<comment type="caution">
    <text evidence="6">The sequence shown here is derived from an EMBL/GenBank/DDBJ whole genome shotgun (WGS) entry which is preliminary data.</text>
</comment>
<dbReference type="InterPro" id="IPR015421">
    <property type="entry name" value="PyrdxlP-dep_Trfase_major"/>
</dbReference>
<dbReference type="EC" id="2.6.1.11" evidence="5"/>
<comment type="pathway">
    <text evidence="5">Amino-acid biosynthesis; L-arginine biosynthesis; N(2)-acetyl-L-ornithine from L-glutamate: step 4/4.</text>
</comment>
<dbReference type="GO" id="GO:0030170">
    <property type="term" value="F:pyridoxal phosphate binding"/>
    <property type="evidence" value="ECO:0007669"/>
    <property type="project" value="InterPro"/>
</dbReference>
<keyword evidence="1 5" id="KW-0032">Aminotransferase</keyword>
<feature type="binding site" evidence="5">
    <location>
        <position position="140"/>
    </location>
    <ligand>
        <name>pyridoxal 5'-phosphate</name>
        <dbReference type="ChEBI" id="CHEBI:597326"/>
    </ligand>
</feature>
<feature type="binding site" evidence="5">
    <location>
        <position position="143"/>
    </location>
    <ligand>
        <name>N(2)-acetyl-L-ornithine</name>
        <dbReference type="ChEBI" id="CHEBI:57805"/>
    </ligand>
</feature>
<evidence type="ECO:0000256" key="4">
    <source>
        <dbReference type="ARBA" id="ARBA00022898"/>
    </source>
</evidence>
<dbReference type="UniPathway" id="UPA00068">
    <property type="reaction ID" value="UER00109"/>
</dbReference>
<dbReference type="PROSITE" id="PS00600">
    <property type="entry name" value="AA_TRANSFER_CLASS_3"/>
    <property type="match status" value="1"/>
</dbReference>
<dbReference type="NCBIfam" id="NF002325">
    <property type="entry name" value="PRK01278.1"/>
    <property type="match status" value="1"/>
</dbReference>
<comment type="catalytic activity">
    <reaction evidence="5">
        <text>N(2)-acetyl-L-ornithine + 2-oxoglutarate = N-acetyl-L-glutamate 5-semialdehyde + L-glutamate</text>
        <dbReference type="Rhea" id="RHEA:18049"/>
        <dbReference type="ChEBI" id="CHEBI:16810"/>
        <dbReference type="ChEBI" id="CHEBI:29123"/>
        <dbReference type="ChEBI" id="CHEBI:29985"/>
        <dbReference type="ChEBI" id="CHEBI:57805"/>
        <dbReference type="EC" id="2.6.1.11"/>
    </reaction>
</comment>
<feature type="modified residue" description="N6-(pyridoxal phosphate)lysine" evidence="5">
    <location>
        <position position="254"/>
    </location>
</feature>
<keyword evidence="3 5" id="KW-0808">Transferase</keyword>
<dbReference type="GO" id="GO:0003992">
    <property type="term" value="F:N2-acetyl-L-ornithine:2-oxoglutarate 5-aminotransferase activity"/>
    <property type="evidence" value="ECO:0007669"/>
    <property type="project" value="UniProtKB-UniRule"/>
</dbReference>
<comment type="similarity">
    <text evidence="5">Belongs to the class-III pyridoxal-phosphate-dependent aminotransferase family. ArgD subfamily.</text>
</comment>
<dbReference type="Gene3D" id="3.90.1150.10">
    <property type="entry name" value="Aspartate Aminotransferase, domain 1"/>
    <property type="match status" value="1"/>
</dbReference>
<accession>A0A5C6WUP7</accession>
<evidence type="ECO:0000313" key="7">
    <source>
        <dbReference type="Proteomes" id="UP000321046"/>
    </source>
</evidence>
<proteinExistence type="inferred from homology"/>
<evidence type="ECO:0000256" key="5">
    <source>
        <dbReference type="HAMAP-Rule" id="MF_01107"/>
    </source>
</evidence>
<dbReference type="HAMAP" id="MF_01107">
    <property type="entry name" value="ArgD_aminotrans_3"/>
    <property type="match status" value="1"/>
</dbReference>
<comment type="subunit">
    <text evidence="5">Homodimer.</text>
</comment>
<sequence length="401" mass="42883">MTDTAELLHKANDLNSPNYAPAPIIFERGQGVRLFDSEGKEYLDFVAGIAVCALGHAHPTLTDALRDQVGRLLHVSNLYYTAEQIALMEALVEKSFADRVFFCNSGAEANEAAIKLARRYQKVVAGRADKTGIVTMTHSFHGRTLAAITATGQPKYHEGFEPLVPGFSYVPFNDLDALRQAVGRDTAAVMVEPVQGEGGVRPADASYLKAVREICDKHGALLIFDEVQTGVGRTGSLFAYQHYGVAPDIMSLAKGLGGGVPLGATLASEKAWAGWTRGSHASTFGGNPLATRAGHTVLEVIARDNLLENARARGERLQGGLRRLAERFDVITDVRGLGLMVGAECKGDAASAIATAARDEGLLINTAGGNTLRFVPPLIITDADVDEALERLERAFEKVVT</sequence>
<dbReference type="InterPro" id="IPR015424">
    <property type="entry name" value="PyrdxlP-dep_Trfase"/>
</dbReference>
<keyword evidence="2 5" id="KW-0028">Amino-acid biosynthesis</keyword>
<dbReference type="CDD" id="cd00610">
    <property type="entry name" value="OAT_like"/>
    <property type="match status" value="1"/>
</dbReference>
<dbReference type="InterPro" id="IPR005814">
    <property type="entry name" value="Aminotrans_3"/>
</dbReference>
<keyword evidence="4 5" id="KW-0663">Pyridoxal phosphate</keyword>
<dbReference type="PANTHER" id="PTHR11986">
    <property type="entry name" value="AMINOTRANSFERASE CLASS III"/>
    <property type="match status" value="1"/>
</dbReference>
<dbReference type="Proteomes" id="UP000321046">
    <property type="component" value="Unassembled WGS sequence"/>
</dbReference>
<gene>
    <name evidence="5" type="primary">argD</name>
    <name evidence="6" type="ORF">FRC96_18660</name>
</gene>
<dbReference type="NCBIfam" id="TIGR00707">
    <property type="entry name" value="argD"/>
    <property type="match status" value="1"/>
</dbReference>
<protein>
    <recommendedName>
        <fullName evidence="5">Acetylornithine aminotransferase</fullName>
        <shortName evidence="5">ACOAT</shortName>
        <ecNumber evidence="5">2.6.1.11</ecNumber>
    </recommendedName>
</protein>
<dbReference type="InterPro" id="IPR050103">
    <property type="entry name" value="Class-III_PLP-dep_AT"/>
</dbReference>
<comment type="cofactor">
    <cofactor evidence="5">
        <name>pyridoxal 5'-phosphate</name>
        <dbReference type="ChEBI" id="CHEBI:597326"/>
    </cofactor>
    <text evidence="5">Binds 1 pyridoxal phosphate per subunit.</text>
</comment>
<dbReference type="Gene3D" id="3.40.640.10">
    <property type="entry name" value="Type I PLP-dependent aspartate aminotransferase-like (Major domain)"/>
    <property type="match status" value="1"/>
</dbReference>
<evidence type="ECO:0000256" key="1">
    <source>
        <dbReference type="ARBA" id="ARBA00022576"/>
    </source>
</evidence>
<dbReference type="FunFam" id="3.40.640.10:FF:000004">
    <property type="entry name" value="Acetylornithine aminotransferase"/>
    <property type="match status" value="1"/>
</dbReference>
<dbReference type="EMBL" id="VOSL01000138">
    <property type="protein sequence ID" value="TXD32167.1"/>
    <property type="molecule type" value="Genomic_DNA"/>
</dbReference>
<dbReference type="GO" id="GO:0006526">
    <property type="term" value="P:L-arginine biosynthetic process"/>
    <property type="evidence" value="ECO:0007669"/>
    <property type="project" value="UniProtKB-UniRule"/>
</dbReference>
<dbReference type="OrthoDB" id="9801052at2"/>
<comment type="miscellaneous">
    <text evidence="5">May also have succinyldiaminopimelate aminotransferase activity, thus carrying out the corresponding step in lysine biosynthesis.</text>
</comment>
<keyword evidence="5" id="KW-0963">Cytoplasm</keyword>
<organism evidence="6 7">
    <name type="scientific">Lujinxingia vulgaris</name>
    <dbReference type="NCBI Taxonomy" id="2600176"/>
    <lineage>
        <taxon>Bacteria</taxon>
        <taxon>Deltaproteobacteria</taxon>
        <taxon>Bradymonadales</taxon>
        <taxon>Lujinxingiaceae</taxon>
        <taxon>Lujinxingia</taxon>
    </lineage>
</organism>
<dbReference type="NCBIfam" id="NF002874">
    <property type="entry name" value="PRK03244.1"/>
    <property type="match status" value="1"/>
</dbReference>
<evidence type="ECO:0000256" key="2">
    <source>
        <dbReference type="ARBA" id="ARBA00022605"/>
    </source>
</evidence>
<feature type="binding site" evidence="5">
    <location>
        <position position="282"/>
    </location>
    <ligand>
        <name>N(2)-acetyl-L-ornithine</name>
        <dbReference type="ChEBI" id="CHEBI:57805"/>
    </ligand>
</feature>
<dbReference type="GO" id="GO:0005737">
    <property type="term" value="C:cytoplasm"/>
    <property type="evidence" value="ECO:0007669"/>
    <property type="project" value="UniProtKB-SubCell"/>
</dbReference>
<dbReference type="RefSeq" id="WP_146976756.1">
    <property type="nucleotide sequence ID" value="NZ_VOSL01000138.1"/>
</dbReference>